<dbReference type="Proteomes" id="UP000030121">
    <property type="component" value="Unassembled WGS sequence"/>
</dbReference>
<evidence type="ECO:0008006" key="4">
    <source>
        <dbReference type="Google" id="ProtNLM"/>
    </source>
</evidence>
<evidence type="ECO:0000256" key="1">
    <source>
        <dbReference type="SAM" id="SignalP"/>
    </source>
</evidence>
<gene>
    <name evidence="2" type="ORF">Q764_05015</name>
</gene>
<feature type="signal peptide" evidence="1">
    <location>
        <begin position="1"/>
        <end position="17"/>
    </location>
</feature>
<keyword evidence="3" id="KW-1185">Reference proteome</keyword>
<dbReference type="AlphaFoldDB" id="A0A0A2MBA5"/>
<evidence type="ECO:0000313" key="2">
    <source>
        <dbReference type="EMBL" id="KGO89972.1"/>
    </source>
</evidence>
<proteinExistence type="predicted"/>
<protein>
    <recommendedName>
        <fullName evidence="4">DUF3575 domain-containing protein</fullName>
    </recommendedName>
</protein>
<dbReference type="EMBL" id="JRLW01000004">
    <property type="protein sequence ID" value="KGO89972.1"/>
    <property type="molecule type" value="Genomic_DNA"/>
</dbReference>
<comment type="caution">
    <text evidence="2">The sequence shown here is derived from an EMBL/GenBank/DDBJ whole genome shotgun (WGS) entry which is preliminary data.</text>
</comment>
<sequence>MKKLALVAVFFFQFAHAQQQDSTEVVSPISLKKNEVRLDVVSLITKMRIHASYERFLNKDFSVGLSASISESNKEKKDFDENFDRTLPQYEVIPYLRYSLSKSQVSYYYVEAFASANGGKYKTKERFVEGGNGYYQAVENTYFDVALGGAVGYKLYFKDKFAVDLFVGMGKNLFNTDKSPEIVQRVGASFGYRF</sequence>
<keyword evidence="1" id="KW-0732">Signal</keyword>
<accession>A0A0A2MBA5</accession>
<dbReference type="STRING" id="1121899.GCA_000430025_01376"/>
<dbReference type="OrthoDB" id="768080at2"/>
<name>A0A0A2MBA5_9FLAO</name>
<dbReference type="RefSeq" id="WP_026981602.1">
    <property type="nucleotide sequence ID" value="NZ_JRLW01000004.1"/>
</dbReference>
<organism evidence="2 3">
    <name type="scientific">Flavobacterium suncheonense GH29-5 = DSM 17707</name>
    <dbReference type="NCBI Taxonomy" id="1121899"/>
    <lineage>
        <taxon>Bacteria</taxon>
        <taxon>Pseudomonadati</taxon>
        <taxon>Bacteroidota</taxon>
        <taxon>Flavobacteriia</taxon>
        <taxon>Flavobacteriales</taxon>
        <taxon>Flavobacteriaceae</taxon>
        <taxon>Flavobacterium</taxon>
    </lineage>
</organism>
<feature type="chain" id="PRO_5001992090" description="DUF3575 domain-containing protein" evidence="1">
    <location>
        <begin position="18"/>
        <end position="194"/>
    </location>
</feature>
<evidence type="ECO:0000313" key="3">
    <source>
        <dbReference type="Proteomes" id="UP000030121"/>
    </source>
</evidence>
<reference evidence="2 3" key="1">
    <citation type="submission" date="2013-09" db="EMBL/GenBank/DDBJ databases">
        <authorList>
            <person name="Zeng Z."/>
            <person name="Chen C."/>
        </authorList>
    </citation>
    <scope>NUCLEOTIDE SEQUENCE [LARGE SCALE GENOMIC DNA]</scope>
    <source>
        <strain evidence="2 3">GH29-5</strain>
    </source>
</reference>
<dbReference type="eggNOG" id="ENOG5032S8Y">
    <property type="taxonomic scope" value="Bacteria"/>
</dbReference>